<dbReference type="EMBL" id="JARBHB010000004">
    <property type="protein sequence ID" value="KAJ8885451.1"/>
    <property type="molecule type" value="Genomic_DNA"/>
</dbReference>
<comment type="caution">
    <text evidence="1">The sequence shown here is derived from an EMBL/GenBank/DDBJ whole genome shotgun (WGS) entry which is preliminary data.</text>
</comment>
<accession>A0ABQ9HM56</accession>
<name>A0ABQ9HM56_9NEOP</name>
<gene>
    <name evidence="1" type="ORF">PR048_011648</name>
</gene>
<evidence type="ECO:0000313" key="1">
    <source>
        <dbReference type="EMBL" id="KAJ8885451.1"/>
    </source>
</evidence>
<proteinExistence type="predicted"/>
<evidence type="ECO:0000313" key="2">
    <source>
        <dbReference type="Proteomes" id="UP001159363"/>
    </source>
</evidence>
<protein>
    <submittedName>
        <fullName evidence="1">Uncharacterized protein</fullName>
    </submittedName>
</protein>
<keyword evidence="2" id="KW-1185">Reference proteome</keyword>
<dbReference type="Proteomes" id="UP001159363">
    <property type="component" value="Chromosome X"/>
</dbReference>
<sequence>MYEPWVISVLIGSNGKLPEEAVAETRPLWSITYLRPAIAYVSRVDDPNTAAILTLSSASSFDQGQLLYPNEQDIQGLRTEDHPARVGYSQWPIESCGEDPFFISKILLTDEAGPLKSLVYVTPINDITTVLELIINACQHSTTYQVCFTGCNIPPYAGQKNVLQ</sequence>
<organism evidence="1 2">
    <name type="scientific">Dryococelus australis</name>
    <dbReference type="NCBI Taxonomy" id="614101"/>
    <lineage>
        <taxon>Eukaryota</taxon>
        <taxon>Metazoa</taxon>
        <taxon>Ecdysozoa</taxon>
        <taxon>Arthropoda</taxon>
        <taxon>Hexapoda</taxon>
        <taxon>Insecta</taxon>
        <taxon>Pterygota</taxon>
        <taxon>Neoptera</taxon>
        <taxon>Polyneoptera</taxon>
        <taxon>Phasmatodea</taxon>
        <taxon>Verophasmatodea</taxon>
        <taxon>Anareolatae</taxon>
        <taxon>Phasmatidae</taxon>
        <taxon>Eurycanthinae</taxon>
        <taxon>Dryococelus</taxon>
    </lineage>
</organism>
<reference evidence="1 2" key="1">
    <citation type="submission" date="2023-02" db="EMBL/GenBank/DDBJ databases">
        <title>LHISI_Scaffold_Assembly.</title>
        <authorList>
            <person name="Stuart O.P."/>
            <person name="Cleave R."/>
            <person name="Magrath M.J.L."/>
            <person name="Mikheyev A.S."/>
        </authorList>
    </citation>
    <scope>NUCLEOTIDE SEQUENCE [LARGE SCALE GENOMIC DNA]</scope>
    <source>
        <strain evidence="1">Daus_M_001</strain>
        <tissue evidence="1">Leg muscle</tissue>
    </source>
</reference>